<feature type="domain" description="NAC" evidence="6">
    <location>
        <begin position="14"/>
        <end position="189"/>
    </location>
</feature>
<reference evidence="7" key="1">
    <citation type="submission" date="2015-04" db="UniProtKB">
        <authorList>
            <consortium name="EnsemblPlants"/>
        </authorList>
    </citation>
    <scope>IDENTIFICATION</scope>
</reference>
<dbReference type="HOGENOM" id="CLU_575388_0_0_1"/>
<protein>
    <recommendedName>
        <fullName evidence="6">NAC domain-containing protein</fullName>
    </recommendedName>
</protein>
<dbReference type="SUPFAM" id="SSF101941">
    <property type="entry name" value="NAC domain"/>
    <property type="match status" value="1"/>
</dbReference>
<keyword evidence="2" id="KW-0238">DNA-binding</keyword>
<dbReference type="STRING" id="40149.A0A0E0DTW4"/>
<evidence type="ECO:0000256" key="5">
    <source>
        <dbReference type="SAM" id="MobiDB-lite"/>
    </source>
</evidence>
<dbReference type="PANTHER" id="PTHR31719:SF243">
    <property type="entry name" value="NAC DOMAIN-CONTAINING PROTEIN"/>
    <property type="match status" value="1"/>
</dbReference>
<keyword evidence="8" id="KW-1185">Reference proteome</keyword>
<keyword evidence="3" id="KW-0804">Transcription</keyword>
<keyword evidence="1" id="KW-0805">Transcription regulation</keyword>
<proteinExistence type="predicted"/>
<feature type="region of interest" description="Disordered" evidence="5">
    <location>
        <begin position="492"/>
        <end position="513"/>
    </location>
</feature>
<dbReference type="EnsemblPlants" id="OMERI05G20470.1">
    <property type="protein sequence ID" value="OMERI05G20470.1"/>
    <property type="gene ID" value="OMERI05G20470"/>
</dbReference>
<dbReference type="Pfam" id="PF02365">
    <property type="entry name" value="NAM"/>
    <property type="match status" value="1"/>
</dbReference>
<dbReference type="PROSITE" id="PS51005">
    <property type="entry name" value="NAC"/>
    <property type="match status" value="1"/>
</dbReference>
<organism evidence="7">
    <name type="scientific">Oryza meridionalis</name>
    <dbReference type="NCBI Taxonomy" id="40149"/>
    <lineage>
        <taxon>Eukaryota</taxon>
        <taxon>Viridiplantae</taxon>
        <taxon>Streptophyta</taxon>
        <taxon>Embryophyta</taxon>
        <taxon>Tracheophyta</taxon>
        <taxon>Spermatophyta</taxon>
        <taxon>Magnoliopsida</taxon>
        <taxon>Liliopsida</taxon>
        <taxon>Poales</taxon>
        <taxon>Poaceae</taxon>
        <taxon>BOP clade</taxon>
        <taxon>Oryzoideae</taxon>
        <taxon>Oryzeae</taxon>
        <taxon>Oryzinae</taxon>
        <taxon>Oryza</taxon>
    </lineage>
</organism>
<evidence type="ECO:0000313" key="7">
    <source>
        <dbReference type="EnsemblPlants" id="OMERI05G20470.1"/>
    </source>
</evidence>
<dbReference type="PANTHER" id="PTHR31719">
    <property type="entry name" value="NAC TRANSCRIPTION FACTOR 56"/>
    <property type="match status" value="1"/>
</dbReference>
<evidence type="ECO:0000259" key="6">
    <source>
        <dbReference type="PROSITE" id="PS51005"/>
    </source>
</evidence>
<feature type="region of interest" description="Disordered" evidence="5">
    <location>
        <begin position="88"/>
        <end position="112"/>
    </location>
</feature>
<evidence type="ECO:0000256" key="2">
    <source>
        <dbReference type="ARBA" id="ARBA00023125"/>
    </source>
</evidence>
<reference evidence="7" key="2">
    <citation type="submission" date="2018-05" db="EMBL/GenBank/DDBJ databases">
        <title>OmerRS3 (Oryza meridionalis Reference Sequence Version 3).</title>
        <authorList>
            <person name="Zhang J."/>
            <person name="Kudrna D."/>
            <person name="Lee S."/>
            <person name="Talag J."/>
            <person name="Welchert J."/>
            <person name="Wing R.A."/>
        </authorList>
    </citation>
    <scope>NUCLEOTIDE SEQUENCE [LARGE SCALE GENOMIC DNA]</scope>
    <source>
        <strain evidence="7">cv. OR44</strain>
    </source>
</reference>
<evidence type="ECO:0000256" key="1">
    <source>
        <dbReference type="ARBA" id="ARBA00023015"/>
    </source>
</evidence>
<feature type="region of interest" description="Disordered" evidence="5">
    <location>
        <begin position="227"/>
        <end position="286"/>
    </location>
</feature>
<dbReference type="AlphaFoldDB" id="A0A0E0DTW4"/>
<accession>A0A0E0DTW4</accession>
<dbReference type="InterPro" id="IPR036093">
    <property type="entry name" value="NAC_dom_sf"/>
</dbReference>
<sequence length="513" mass="55761">MAGLGKGESIGGGGEMGFRFKPREAEAVEYYLLPRLQGRPPVPNPAIVVENVYEFEPERLINEKCNGGVGGEGEEGWYFLSPRDRKYRNGKRPSRSTEDKAGRWKASTGKTEGKDPITECYGGVKFCVTSLVYFKGPVKTEKKTKWLMREFTIPHFENKLDKTAAAGGGASSSNQRQLDQYVLCRIYTSPKKGADDGEQAEVVRGGGGGGEDIDEWAEACAVFDLGPETAEGSDNADAAAAAEGDMRSAKQAGKRPVAAAAVAEQPSKRPWLPPSPSTPCDGGPSQAMGNRQVPMQGLSLMHNFPPPPPPTFCGHAPLQQGFPVHNNHAQMRWPPMQHNCMPSPAHSIQPQPVQRRPVLVGQAPPQRRPVHAGHALVHGNCQATPQRRPVHHVGGHAPVLQAKWTPVHIAQAPMQQLPFDDWVFDPFDDPPPPMQQLPVMMNTYQAQALMQLPPMMSNDQPAMMHAGELQAPMQLLPATTHGGEVQAPMPLNVYEEEQRSSQEDGGQCTNAEG</sequence>
<keyword evidence="4" id="KW-0539">Nucleus</keyword>
<dbReference type="GO" id="GO:0003677">
    <property type="term" value="F:DNA binding"/>
    <property type="evidence" value="ECO:0007669"/>
    <property type="project" value="UniProtKB-KW"/>
</dbReference>
<name>A0A0E0DTW4_9ORYZ</name>
<dbReference type="Proteomes" id="UP000008021">
    <property type="component" value="Chromosome 5"/>
</dbReference>
<evidence type="ECO:0000256" key="3">
    <source>
        <dbReference type="ARBA" id="ARBA00023163"/>
    </source>
</evidence>
<dbReference type="InterPro" id="IPR003441">
    <property type="entry name" value="NAC-dom"/>
</dbReference>
<dbReference type="Gene3D" id="2.170.150.80">
    <property type="entry name" value="NAC domain"/>
    <property type="match status" value="1"/>
</dbReference>
<dbReference type="GO" id="GO:0006355">
    <property type="term" value="P:regulation of DNA-templated transcription"/>
    <property type="evidence" value="ECO:0007669"/>
    <property type="project" value="InterPro"/>
</dbReference>
<feature type="compositionally biased region" description="Low complexity" evidence="5">
    <location>
        <begin position="230"/>
        <end position="243"/>
    </location>
</feature>
<evidence type="ECO:0000313" key="8">
    <source>
        <dbReference type="Proteomes" id="UP000008021"/>
    </source>
</evidence>
<feature type="compositionally biased region" description="Polar residues" evidence="5">
    <location>
        <begin position="503"/>
        <end position="513"/>
    </location>
</feature>
<dbReference type="Gramene" id="OMERI05G20470.1">
    <property type="protein sequence ID" value="OMERI05G20470.1"/>
    <property type="gene ID" value="OMERI05G20470"/>
</dbReference>
<evidence type="ECO:0000256" key="4">
    <source>
        <dbReference type="ARBA" id="ARBA00023242"/>
    </source>
</evidence>